<keyword evidence="2" id="KW-0732">Signal</keyword>
<keyword evidence="1" id="KW-1133">Transmembrane helix</keyword>
<feature type="domain" description="DUF7507" evidence="4">
    <location>
        <begin position="963"/>
        <end position="1051"/>
    </location>
</feature>
<dbReference type="OrthoDB" id="3584537at2"/>
<dbReference type="Proteomes" id="UP000285112">
    <property type="component" value="Unassembled WGS sequence"/>
</dbReference>
<evidence type="ECO:0000256" key="2">
    <source>
        <dbReference type="SAM" id="SignalP"/>
    </source>
</evidence>
<dbReference type="Pfam" id="PF01345">
    <property type="entry name" value="DUF11"/>
    <property type="match status" value="1"/>
</dbReference>
<dbReference type="Gene3D" id="2.60.40.10">
    <property type="entry name" value="Immunoglobulins"/>
    <property type="match status" value="4"/>
</dbReference>
<dbReference type="PANTHER" id="PTHR34819:SF3">
    <property type="entry name" value="CELL SURFACE PROTEIN"/>
    <property type="match status" value="1"/>
</dbReference>
<proteinExistence type="predicted"/>
<feature type="domain" description="DUF11" evidence="3">
    <location>
        <begin position="1065"/>
        <end position="1141"/>
    </location>
</feature>
<dbReference type="InterPro" id="IPR055354">
    <property type="entry name" value="DUF7507"/>
</dbReference>
<feature type="domain" description="DUF7507" evidence="4">
    <location>
        <begin position="756"/>
        <end position="845"/>
    </location>
</feature>
<evidence type="ECO:0000313" key="6">
    <source>
        <dbReference type="Proteomes" id="UP000285112"/>
    </source>
</evidence>
<dbReference type="PANTHER" id="PTHR34819">
    <property type="entry name" value="LARGE CYSTEINE-RICH PERIPLASMIC PROTEIN OMCB"/>
    <property type="match status" value="1"/>
</dbReference>
<feature type="domain" description="DUF7507" evidence="4">
    <location>
        <begin position="1164"/>
        <end position="1250"/>
    </location>
</feature>
<evidence type="ECO:0000259" key="3">
    <source>
        <dbReference type="Pfam" id="PF01345"/>
    </source>
</evidence>
<dbReference type="EMBL" id="QZFV01000087">
    <property type="protein sequence ID" value="RJQ84359.1"/>
    <property type="molecule type" value="Genomic_DNA"/>
</dbReference>
<feature type="chain" id="PRO_5019428201" evidence="2">
    <location>
        <begin position="26"/>
        <end position="1917"/>
    </location>
</feature>
<evidence type="ECO:0000259" key="4">
    <source>
        <dbReference type="Pfam" id="PF24346"/>
    </source>
</evidence>
<keyword evidence="1" id="KW-0472">Membrane</keyword>
<dbReference type="InterPro" id="IPR013783">
    <property type="entry name" value="Ig-like_fold"/>
</dbReference>
<comment type="caution">
    <text evidence="5">The sequence shown here is derived from an EMBL/GenBank/DDBJ whole genome shotgun (WGS) entry which is preliminary data.</text>
</comment>
<protein>
    <submittedName>
        <fullName evidence="5">DUF11 domain-containing protein</fullName>
    </submittedName>
</protein>
<dbReference type="InterPro" id="IPR001434">
    <property type="entry name" value="OmcB-like_DUF11"/>
</dbReference>
<feature type="domain" description="DUF7507" evidence="4">
    <location>
        <begin position="554"/>
        <end position="644"/>
    </location>
</feature>
<dbReference type="GO" id="GO:0005975">
    <property type="term" value="P:carbohydrate metabolic process"/>
    <property type="evidence" value="ECO:0007669"/>
    <property type="project" value="UniProtKB-ARBA"/>
</dbReference>
<dbReference type="Pfam" id="PF24346">
    <property type="entry name" value="DUF7507"/>
    <property type="match status" value="6"/>
</dbReference>
<feature type="transmembrane region" description="Helical" evidence="1">
    <location>
        <begin position="1882"/>
        <end position="1901"/>
    </location>
</feature>
<name>A0A419I2W5_9PSEU</name>
<dbReference type="NCBIfam" id="TIGR01451">
    <property type="entry name" value="B_ant_repeat"/>
    <property type="match status" value="5"/>
</dbReference>
<organism evidence="5 6">
    <name type="scientific">Amycolatopsis panacis</name>
    <dbReference type="NCBI Taxonomy" id="2340917"/>
    <lineage>
        <taxon>Bacteria</taxon>
        <taxon>Bacillati</taxon>
        <taxon>Actinomycetota</taxon>
        <taxon>Actinomycetes</taxon>
        <taxon>Pseudonocardiales</taxon>
        <taxon>Pseudonocardiaceae</taxon>
        <taxon>Amycolatopsis</taxon>
    </lineage>
</organism>
<keyword evidence="1" id="KW-0812">Transmembrane</keyword>
<feature type="domain" description="DUF7507" evidence="4">
    <location>
        <begin position="656"/>
        <end position="730"/>
    </location>
</feature>
<feature type="domain" description="DUF7507" evidence="4">
    <location>
        <begin position="1361"/>
        <end position="1450"/>
    </location>
</feature>
<accession>A0A419I2W5</accession>
<keyword evidence="6" id="KW-1185">Reference proteome</keyword>
<sequence length="1917" mass="196060">MVSAGKRLLVVLGLLAGLLAPNAQAATGRSLGQSWHQMLYGDFRYAGNSVVQCAEDDAECAKAAARTTKRPAGDFALRWSDVDSDPATFDSSTAQVTVPPGAKIAFARLNWGGSTASGCARPPGTPSKQEVQFSVGGSAPEKFAPQAFFDDSSYYSAHADVTSRFTGVATGKPVELTAANVWTAVGKGCGGGWSVALVYAYPQRDPEYAPEKRAIYVYDGHLHQGPGDPVATTTISGFRAAVADAHVGVTAYGGDWGTTGDQLLLNDAAVAEPGTGARENFFIANSEGAKKPSSSNNFGVDAKSFNTGAVAVGATSARLSFRSTGDDFVGAGLAFSVPVPDLHLATHASASRVHPGDQVTFTVGVANPTDLDARDVVVGDEQFPVCAKKIGNIAAGAATSYQCTVTAPDKDFTDTATVTGTSTFGDPIEASTTSRVDVLHPAITLSQQVDKPAYRAGDPVTVTLTAANPGDVPLHEVTATMADPAEASPGKAADAKKPLCTSTMGTLAPGKSSIATCVLTAPVPTGGGPVEVRGTDPLGKVVTAGADVKVPVIAPGLTVTKTAAPPVAHEGDQVTWTVTVRNTGDSPLRPVTVVDQAEPACSRTFGALQPGAEQTYSCKAKPSSTTTNSVTATGTDLSGQPVTATSSAMVQVIHPALEVTVAPASAVVREGDRVPYSVTVRNTGDVSLNEVAVADDSVPGCVRKFDTLASKAAQTYQCEQLAPADDATNTVAASGKDQLGRILRVTADAHVDVIHPAIQVTAAAAPAQVREGDEVTFTVTVSNSGDAGLHDVTVADTQVPGCARVLGTLAAQGKQTFTCTTVAGRDGLGNEVSATGDDPTGRAVTGSAGASFTVQHPAVSLTATVQDGPFREHDSVRVHVVAANVGDVPLRELSVTGAKVVGQPVESCAQGHDSLGTGEKWAFDCTVTAPGDDAVEAVQIIAGTPVGPPVSGAAEVVIDVIHPALSITQSASPSTVRPGATSTFTVTVRNSGDVELRDAVVADPAVPECAKRLGTLAPKAEQTYSCTHPMSDDLTSTVTATGTDLSGRQVSAAANAQVDVIHPAVAVTQVVSSAQVREGDQVTFTITVRNSGDVPLVKVSVVDDQTPGCATTVPGLTPGQAHEYSCTTYAGHDGYSNTVKVSAADPLGGGVNAAADTVFTVVHPGLSLEKTVHGGPFRTGDPVTFTLTVTNTGDSPLSAVKVTDQGTCAKTFDTLAAGVKQAYDCTAPAPADDVVSTASATGTPPTGPQLSVTSAAKIDVIHPSITVRPTVSPAIARVGDDLTVTLVVTNTGDVPLTSVTVKDPGCDKTFDQLAAQAVQTYQCTVKAGPDDFTNTAAVTANDPTNRAVTASAGAPVDVIHPEIALMKEAQPYQVHSGDKVTFSLLVKNVGDVPLSDVSVVDDRTTSCAHQVARLAPDAEETYQCTTVAGAAGFTNIAKVSGADPTKRLVSASAQASFVVLKPSVSVVERASGGPFRAGESLPFEVIVTNTGDQELHDVTVSADHATDCARRFETLPVNGIQRYPCVTTAGSGDPSATVTATPPSGAPVTATAKADFSVLHPAVELRREHLDQPIRPGDPVTHVTTVRNTGDSPLHEVTFHDADEACSFTLRTLEPGAHTTRACTQTARADLSGRDTVTATDETGHTVVNGTTTTTDVTGPGLTVTATPPPRPVLPGHPSPVTTVAKNTGDVPLADVRVTGPGCASEPVELAPGATTAPLACEVTTPGTVTATGRNVAAQTTPRADAQGATRDAAYPADARVAGTGALVSAQTPVRPNVANPTLRLTERGEPTAAAGATVTFLVAAENTGTSALTVDGHRLLPGIRHYWTRSATAPTHGRFAVQVVPEVDGANPFIVKATAEGQVDMAVARPVDGNDLDLRDGILVSLGLLGAGALLVRITWRARKSVRTRRRNSRKG</sequence>
<gene>
    <name evidence="5" type="ORF">D5S19_17105</name>
</gene>
<dbReference type="InterPro" id="IPR051172">
    <property type="entry name" value="Chlamydia_OmcB"/>
</dbReference>
<dbReference type="InterPro" id="IPR047589">
    <property type="entry name" value="DUF11_rpt"/>
</dbReference>
<evidence type="ECO:0000313" key="5">
    <source>
        <dbReference type="EMBL" id="RJQ84359.1"/>
    </source>
</evidence>
<reference evidence="5 6" key="1">
    <citation type="submission" date="2018-09" db="EMBL/GenBank/DDBJ databases">
        <title>YIM PH 21725 draft genome.</title>
        <authorList>
            <person name="Miao C."/>
        </authorList>
    </citation>
    <scope>NUCLEOTIDE SEQUENCE [LARGE SCALE GENOMIC DNA]</scope>
    <source>
        <strain evidence="6">YIM PH21725</strain>
    </source>
</reference>
<feature type="signal peptide" evidence="2">
    <location>
        <begin position="1"/>
        <end position="25"/>
    </location>
</feature>
<evidence type="ECO:0000256" key="1">
    <source>
        <dbReference type="SAM" id="Phobius"/>
    </source>
</evidence>